<dbReference type="InterPro" id="IPR016024">
    <property type="entry name" value="ARM-type_fold"/>
</dbReference>
<evidence type="ECO:0000313" key="3">
    <source>
        <dbReference type="Proteomes" id="UP000051952"/>
    </source>
</evidence>
<dbReference type="AlphaFoldDB" id="A0A0S4KM70"/>
<proteinExistence type="predicted"/>
<keyword evidence="2" id="KW-0418">Kinase</keyword>
<keyword evidence="2" id="KW-0808">Transferase</keyword>
<evidence type="ECO:0000259" key="1">
    <source>
        <dbReference type="Pfam" id="PF20500"/>
    </source>
</evidence>
<protein>
    <submittedName>
        <fullName evidence="2">DNA-dependent protein kinase catalytic subunit, putative</fullName>
    </submittedName>
</protein>
<dbReference type="VEuPathDB" id="TriTrypDB:BSAL_45040"/>
<evidence type="ECO:0000313" key="2">
    <source>
        <dbReference type="EMBL" id="CUI15513.1"/>
    </source>
</evidence>
<gene>
    <name evidence="2" type="ORF">BSAL_45040</name>
</gene>
<reference evidence="3" key="1">
    <citation type="submission" date="2015-09" db="EMBL/GenBank/DDBJ databases">
        <authorList>
            <consortium name="Pathogen Informatics"/>
        </authorList>
    </citation>
    <scope>NUCLEOTIDE SEQUENCE [LARGE SCALE GENOMIC DNA]</scope>
    <source>
        <strain evidence="3">Lake Konstanz</strain>
    </source>
</reference>
<feature type="non-terminal residue" evidence="2">
    <location>
        <position position="924"/>
    </location>
</feature>
<sequence length="924" mass="101243">MSMMIKASATIVREIGCDLALAHQSSSDPHAASLGTTLQLIENVAQHVVNFFAIAPAAEFKQSDEDDPERLAFLHATDGLLYEVLSTPASLLELSRKLSSTADSIVATASSQESKCLKETFSGLCVVVELASGRITVKQFAQLRRCAYDTFARLSRTNTHHAVQTEAIKLLTMVVEAGAGGSSPRLPAAEVDFGRTLEAIERCTARTTGGQGARGGALRLLGTLANAYPAEAVAFLGQILQTFRRSMEDMIAKSEPDQLAGEGVMLGLTALLHHFGSHEATEAALGSLMFPFVRGALHVTLDPQQTAQQRYRFTKATLKFLKYHAMYMRVALHGEAVTMFRVLRSLCGHKNVDLHKEAYPAAMSFLEAYAFTACHQSPPAQPSLLPQLIQMAKESLLRVDVEPYELSIAVSSFGALARPMAQLLTPVEMVEVFRELSGKSQALLEASEAEMESATRYLPQFLSTYAAIIYEIVPDALIHSSHGQAVMNAVEQLVDSVLLLFPRQYYFPKQRAATPLALMKLFLACTRHPVVLGRVCTRFVERGLTLSIGSSSMFRETVTSSGSHTLQRLDTLDADRVDTAPPIPSDQQEGALYDEYMPLWHGLLTINTDVAKWSYPWKESLRDEEVMSHCHAIRWELMRCISQSIKVLDLHCTTQAAPNVSGVQPDHSALGAGGASISPRNPKDYSLFLCLVPFFSKVALALFDTACGDDELLVNTGEWGLVLARACIDRSCLWPHVSGYYTIVESLLTALPKEVLKRQGDLSAALLNFHEVAIRRIPDCSRELLFACVSCLAAYPAPQLITVDQLAAPLKTLLQLGLEYEPAATRAIQTLSTVLDPHRANEVPTSLLSSVLPFLTSYVAQQNNQLEDVTRSHIAQRATELIGHAGLRLASAMEDPHVDDDLTTQMHALQLDPDHTLRLVLPFR</sequence>
<keyword evidence="3" id="KW-1185">Reference proteome</keyword>
<dbReference type="Pfam" id="PF20500">
    <property type="entry name" value="DNA-PKcs_N"/>
    <property type="match status" value="1"/>
</dbReference>
<dbReference type="Proteomes" id="UP000051952">
    <property type="component" value="Unassembled WGS sequence"/>
</dbReference>
<dbReference type="InterPro" id="IPR046804">
    <property type="entry name" value="DNA-PKcs_N"/>
</dbReference>
<dbReference type="GO" id="GO:0016301">
    <property type="term" value="F:kinase activity"/>
    <property type="evidence" value="ECO:0007669"/>
    <property type="project" value="UniProtKB-KW"/>
</dbReference>
<organism evidence="2 3">
    <name type="scientific">Bodo saltans</name>
    <name type="common">Flagellated protozoan</name>
    <dbReference type="NCBI Taxonomy" id="75058"/>
    <lineage>
        <taxon>Eukaryota</taxon>
        <taxon>Discoba</taxon>
        <taxon>Euglenozoa</taxon>
        <taxon>Kinetoplastea</taxon>
        <taxon>Metakinetoplastina</taxon>
        <taxon>Eubodonida</taxon>
        <taxon>Bodonidae</taxon>
        <taxon>Bodo</taxon>
    </lineage>
</organism>
<name>A0A0S4KM70_BODSA</name>
<feature type="domain" description="DNA-PKcs N-terminal" evidence="1">
    <location>
        <begin position="219"/>
        <end position="872"/>
    </location>
</feature>
<accession>A0A0S4KM70</accession>
<dbReference type="EMBL" id="CYKH01002197">
    <property type="protein sequence ID" value="CUI15513.1"/>
    <property type="molecule type" value="Genomic_DNA"/>
</dbReference>
<dbReference type="SUPFAM" id="SSF48371">
    <property type="entry name" value="ARM repeat"/>
    <property type="match status" value="1"/>
</dbReference>